<dbReference type="Pfam" id="PF01535">
    <property type="entry name" value="PPR"/>
    <property type="match status" value="3"/>
</dbReference>
<dbReference type="FunFam" id="1.25.40.10:FF:000031">
    <property type="entry name" value="Pentatricopeptide repeat-containing protein mitochondrial"/>
    <property type="match status" value="1"/>
</dbReference>
<protein>
    <recommendedName>
        <fullName evidence="6">Pentatricopeptide repeat-containing protein</fullName>
    </recommendedName>
</protein>
<feature type="compositionally biased region" description="Acidic residues" evidence="3">
    <location>
        <begin position="40"/>
        <end position="51"/>
    </location>
</feature>
<dbReference type="Proteomes" id="UP001085076">
    <property type="component" value="Miscellaneous, Linkage group lg08"/>
</dbReference>
<gene>
    <name evidence="4" type="ORF">J5N97_026173</name>
</gene>
<feature type="region of interest" description="Disordered" evidence="3">
    <location>
        <begin position="40"/>
        <end position="105"/>
    </location>
</feature>
<organism evidence="4 5">
    <name type="scientific">Dioscorea zingiberensis</name>
    <dbReference type="NCBI Taxonomy" id="325984"/>
    <lineage>
        <taxon>Eukaryota</taxon>
        <taxon>Viridiplantae</taxon>
        <taxon>Streptophyta</taxon>
        <taxon>Embryophyta</taxon>
        <taxon>Tracheophyta</taxon>
        <taxon>Spermatophyta</taxon>
        <taxon>Magnoliopsida</taxon>
        <taxon>Liliopsida</taxon>
        <taxon>Dioscoreales</taxon>
        <taxon>Dioscoreaceae</taxon>
        <taxon>Dioscorea</taxon>
    </lineage>
</organism>
<dbReference type="Gene3D" id="1.25.40.10">
    <property type="entry name" value="Tetratricopeptide repeat domain"/>
    <property type="match status" value="2"/>
</dbReference>
<dbReference type="InterPro" id="IPR002885">
    <property type="entry name" value="PPR_rpt"/>
</dbReference>
<reference evidence="4" key="2">
    <citation type="journal article" date="2022" name="Hortic Res">
        <title>The genome of Dioscorea zingiberensis sheds light on the biosynthesis, origin and evolution of the medicinally important diosgenin saponins.</title>
        <authorList>
            <person name="Li Y."/>
            <person name="Tan C."/>
            <person name="Li Z."/>
            <person name="Guo J."/>
            <person name="Li S."/>
            <person name="Chen X."/>
            <person name="Wang C."/>
            <person name="Dai X."/>
            <person name="Yang H."/>
            <person name="Song W."/>
            <person name="Hou L."/>
            <person name="Xu J."/>
            <person name="Tong Z."/>
            <person name="Xu A."/>
            <person name="Yuan X."/>
            <person name="Wang W."/>
            <person name="Yang Q."/>
            <person name="Chen L."/>
            <person name="Sun Z."/>
            <person name="Wang K."/>
            <person name="Pan B."/>
            <person name="Chen J."/>
            <person name="Bao Y."/>
            <person name="Liu F."/>
            <person name="Qi X."/>
            <person name="Gang D.R."/>
            <person name="Wen J."/>
            <person name="Li J."/>
        </authorList>
    </citation>
    <scope>NUCLEOTIDE SEQUENCE</scope>
    <source>
        <strain evidence="4">Dzin_1.0</strain>
    </source>
</reference>
<dbReference type="GO" id="GO:0003723">
    <property type="term" value="F:RNA binding"/>
    <property type="evidence" value="ECO:0007669"/>
    <property type="project" value="InterPro"/>
</dbReference>
<proteinExistence type="predicted"/>
<keyword evidence="5" id="KW-1185">Reference proteome</keyword>
<evidence type="ECO:0000256" key="1">
    <source>
        <dbReference type="ARBA" id="ARBA00022737"/>
    </source>
</evidence>
<comment type="caution">
    <text evidence="4">The sequence shown here is derived from an EMBL/GenBank/DDBJ whole genome shotgun (WGS) entry which is preliminary data.</text>
</comment>
<evidence type="ECO:0000313" key="5">
    <source>
        <dbReference type="Proteomes" id="UP001085076"/>
    </source>
</evidence>
<dbReference type="NCBIfam" id="TIGR00756">
    <property type="entry name" value="PPR"/>
    <property type="match status" value="1"/>
</dbReference>
<dbReference type="GO" id="GO:0009451">
    <property type="term" value="P:RNA modification"/>
    <property type="evidence" value="ECO:0007669"/>
    <property type="project" value="InterPro"/>
</dbReference>
<dbReference type="PANTHER" id="PTHR47926:SF499">
    <property type="entry name" value="PENTATRICOPEPTIDE REPEAT-CONTAINING PROTEIN"/>
    <property type="match status" value="1"/>
</dbReference>
<dbReference type="AlphaFoldDB" id="A0A9D5C2A8"/>
<keyword evidence="1" id="KW-0677">Repeat</keyword>
<name>A0A9D5C2A8_9LILI</name>
<accession>A0A9D5C2A8</accession>
<sequence length="300" mass="33574">MPLLMNEDLLQDLVLYKKPHEKAVSTATHSLVVLFQESSDDELNTSNDEDGLPQSTLDSGDNIEALCESKENNGSSEDAEEGEAAVSDEEEDDEDADKLMDHTEGMKPDKVSAVGVITACGQLGALDQGHWVHSFLKKNKIMCDVVVQTVLVDMYMKCGSLNLARRLFESMTDRSVASWNVMIVRLGNNGNGTEAVERLCLMEQEGVLMNDLTFTACTHAGLVDKGLSIFDRMVIDCRIAPKVEHYGCVVDLLSRAGRFHEAWQNFQSRGLQNLELMILWFLYSCQIFMLMRECRIMYQG</sequence>
<evidence type="ECO:0000256" key="2">
    <source>
        <dbReference type="PROSITE-ProRule" id="PRU00708"/>
    </source>
</evidence>
<dbReference type="EMBL" id="JAGGNH010000008">
    <property type="protein sequence ID" value="KAJ0965035.1"/>
    <property type="molecule type" value="Genomic_DNA"/>
</dbReference>
<evidence type="ECO:0008006" key="6">
    <source>
        <dbReference type="Google" id="ProtNLM"/>
    </source>
</evidence>
<dbReference type="InterPro" id="IPR046960">
    <property type="entry name" value="PPR_At4g14850-like_plant"/>
</dbReference>
<feature type="compositionally biased region" description="Acidic residues" evidence="3">
    <location>
        <begin position="77"/>
        <end position="96"/>
    </location>
</feature>
<evidence type="ECO:0000256" key="3">
    <source>
        <dbReference type="SAM" id="MobiDB-lite"/>
    </source>
</evidence>
<dbReference type="PANTHER" id="PTHR47926">
    <property type="entry name" value="PENTATRICOPEPTIDE REPEAT-CONTAINING PROTEIN"/>
    <property type="match status" value="1"/>
</dbReference>
<reference evidence="4" key="1">
    <citation type="submission" date="2021-03" db="EMBL/GenBank/DDBJ databases">
        <authorList>
            <person name="Li Z."/>
            <person name="Yang C."/>
        </authorList>
    </citation>
    <scope>NUCLEOTIDE SEQUENCE</scope>
    <source>
        <strain evidence="4">Dzin_1.0</strain>
        <tissue evidence="4">Leaf</tissue>
    </source>
</reference>
<feature type="repeat" description="PPR" evidence="2">
    <location>
        <begin position="144"/>
        <end position="178"/>
    </location>
</feature>
<dbReference type="PROSITE" id="PS51375">
    <property type="entry name" value="PPR"/>
    <property type="match status" value="1"/>
</dbReference>
<dbReference type="OrthoDB" id="185373at2759"/>
<dbReference type="InterPro" id="IPR011990">
    <property type="entry name" value="TPR-like_helical_dom_sf"/>
</dbReference>
<evidence type="ECO:0000313" key="4">
    <source>
        <dbReference type="EMBL" id="KAJ0965035.1"/>
    </source>
</evidence>